<dbReference type="Gene3D" id="3.90.226.10">
    <property type="entry name" value="2-enoyl-CoA Hydratase, Chain A, domain 1"/>
    <property type="match status" value="1"/>
</dbReference>
<accession>A0A5M3YWA4</accession>
<dbReference type="SUPFAM" id="SSF52096">
    <property type="entry name" value="ClpP/crotonase"/>
    <property type="match status" value="1"/>
</dbReference>
<dbReference type="OrthoDB" id="4407785at2759"/>
<comment type="caution">
    <text evidence="1">The sequence shown here is derived from an EMBL/GenBank/DDBJ whole genome shotgun (WGS) entry which is preliminary data.</text>
</comment>
<evidence type="ECO:0000313" key="2">
    <source>
        <dbReference type="Proteomes" id="UP000452235"/>
    </source>
</evidence>
<evidence type="ECO:0000313" key="1">
    <source>
        <dbReference type="EMBL" id="GFF14639.1"/>
    </source>
</evidence>
<dbReference type="VEuPathDB" id="FungiDB:ATEG_00714"/>
<organism evidence="1 2">
    <name type="scientific">Aspergillus terreus</name>
    <dbReference type="NCBI Taxonomy" id="33178"/>
    <lineage>
        <taxon>Eukaryota</taxon>
        <taxon>Fungi</taxon>
        <taxon>Dikarya</taxon>
        <taxon>Ascomycota</taxon>
        <taxon>Pezizomycotina</taxon>
        <taxon>Eurotiomycetes</taxon>
        <taxon>Eurotiomycetidae</taxon>
        <taxon>Eurotiales</taxon>
        <taxon>Aspergillaceae</taxon>
        <taxon>Aspergillus</taxon>
        <taxon>Aspergillus subgen. Circumdati</taxon>
    </lineage>
</organism>
<name>A0A5M3YWA4_ASPTE</name>
<protein>
    <submittedName>
        <fullName evidence="1">Related to delta3-cis-delta2-trans-enoyl-CoA isomerase</fullName>
    </submittedName>
</protein>
<keyword evidence="1" id="KW-0413">Isomerase</keyword>
<dbReference type="AlphaFoldDB" id="A0A5M3YWA4"/>
<dbReference type="GO" id="GO:0016853">
    <property type="term" value="F:isomerase activity"/>
    <property type="evidence" value="ECO:0007669"/>
    <property type="project" value="UniProtKB-KW"/>
</dbReference>
<dbReference type="Proteomes" id="UP000452235">
    <property type="component" value="Unassembled WGS sequence"/>
</dbReference>
<dbReference type="InterPro" id="IPR029045">
    <property type="entry name" value="ClpP/crotonase-like_dom_sf"/>
</dbReference>
<proteinExistence type="predicted"/>
<sequence length="224" mass="23963">MSAHANITVDIHDHIGVIKFNRPDPGTSWTDSLLTDLLTAFRQLDEHPRTVSTVVASEGPFRSIVDVTTDIIEKIDADTNTPTVKVIYMRKFAKELLHSIINHKKNLALALDGPLVWGGPVWVEGVLDILAAATTAYLGIPDVADSPGPLESLKENIARLSTGQGDQAGPDVSGGPGRKGLAVGERLSAALDAVHGSAEPSLDRRVLEGLIRTIRRNGMVKSTL</sequence>
<keyword evidence="2" id="KW-1185">Reference proteome</keyword>
<gene>
    <name evidence="1" type="ORF">ATEIFO6365_0003070500</name>
</gene>
<reference evidence="1 2" key="1">
    <citation type="submission" date="2020-01" db="EMBL/GenBank/DDBJ databases">
        <title>Aspergillus terreus IFO 6365 whole genome shotgun sequence.</title>
        <authorList>
            <person name="Kanamasa S."/>
            <person name="Takahashi H."/>
        </authorList>
    </citation>
    <scope>NUCLEOTIDE SEQUENCE [LARGE SCALE GENOMIC DNA]</scope>
    <source>
        <strain evidence="1 2">IFO 6365</strain>
    </source>
</reference>
<dbReference type="EMBL" id="BLJY01000003">
    <property type="protein sequence ID" value="GFF14639.1"/>
    <property type="molecule type" value="Genomic_DNA"/>
</dbReference>